<evidence type="ECO:0000313" key="1">
    <source>
        <dbReference type="EMBL" id="KAK9042541.1"/>
    </source>
</evidence>
<protein>
    <submittedName>
        <fullName evidence="1">Uncharacterized protein</fullName>
    </submittedName>
</protein>
<dbReference type="EMBL" id="JBBPBN010000004">
    <property type="protein sequence ID" value="KAK9042541.1"/>
    <property type="molecule type" value="Genomic_DNA"/>
</dbReference>
<proteinExistence type="predicted"/>
<keyword evidence="2" id="KW-1185">Reference proteome</keyword>
<evidence type="ECO:0000313" key="2">
    <source>
        <dbReference type="Proteomes" id="UP001396334"/>
    </source>
</evidence>
<reference evidence="1 2" key="1">
    <citation type="journal article" date="2024" name="G3 (Bethesda)">
        <title>Genome assembly of Hibiscus sabdariffa L. provides insights into metabolisms of medicinal natural products.</title>
        <authorList>
            <person name="Kim T."/>
        </authorList>
    </citation>
    <scope>NUCLEOTIDE SEQUENCE [LARGE SCALE GENOMIC DNA]</scope>
    <source>
        <strain evidence="1">TK-2024</strain>
        <tissue evidence="1">Old leaves</tissue>
    </source>
</reference>
<dbReference type="Proteomes" id="UP001396334">
    <property type="component" value="Unassembled WGS sequence"/>
</dbReference>
<comment type="caution">
    <text evidence="1">The sequence shown here is derived from an EMBL/GenBank/DDBJ whole genome shotgun (WGS) entry which is preliminary data.</text>
</comment>
<name>A0ABR2TYM4_9ROSI</name>
<gene>
    <name evidence="1" type="ORF">V6N11_017610</name>
</gene>
<organism evidence="1 2">
    <name type="scientific">Hibiscus sabdariffa</name>
    <name type="common">roselle</name>
    <dbReference type="NCBI Taxonomy" id="183260"/>
    <lineage>
        <taxon>Eukaryota</taxon>
        <taxon>Viridiplantae</taxon>
        <taxon>Streptophyta</taxon>
        <taxon>Embryophyta</taxon>
        <taxon>Tracheophyta</taxon>
        <taxon>Spermatophyta</taxon>
        <taxon>Magnoliopsida</taxon>
        <taxon>eudicotyledons</taxon>
        <taxon>Gunneridae</taxon>
        <taxon>Pentapetalae</taxon>
        <taxon>rosids</taxon>
        <taxon>malvids</taxon>
        <taxon>Malvales</taxon>
        <taxon>Malvaceae</taxon>
        <taxon>Malvoideae</taxon>
        <taxon>Hibiscus</taxon>
    </lineage>
</organism>
<sequence length="86" mass="9881">MSMRVLGEHPFWRLGQTFRLKVSRMNDAAGILEEMVPEEYKAKQVESSLISGLEKVLNEPVTHMYGTEYHKHSTAFEMIKHNLSGC</sequence>
<accession>A0ABR2TYM4</accession>